<accession>A0A9P4V602</accession>
<dbReference type="OrthoDB" id="192702at2759"/>
<comment type="caution">
    <text evidence="1">The sequence shown here is derived from an EMBL/GenBank/DDBJ whole genome shotgun (WGS) entry which is preliminary data.</text>
</comment>
<dbReference type="InterPro" id="IPR021276">
    <property type="entry name" value="DUF2855"/>
</dbReference>
<dbReference type="Proteomes" id="UP000799444">
    <property type="component" value="Unassembled WGS sequence"/>
</dbReference>
<dbReference type="Pfam" id="PF11017">
    <property type="entry name" value="DUF2855"/>
    <property type="match status" value="1"/>
</dbReference>
<proteinExistence type="predicted"/>
<sequence length="415" mass="46088">MAAFQASLQVLDQESYARHRLVSLPSESLPDLSPSSLRLRSKILGLTTNNFSYARRLGEALGWWTIYPIPPNTPAPYDDKSTYMRTPAWGYAEVVESTFSGVSVGQTLYGYLPIGTDAFDLQVEAAPGLKNQILVTNPHRKDMWVIYNRYRVEPPLADLEKSKGLDSMGWDSCMWGLFATGYNMSTFAFGWDEKRRVHPWAPGEWSADDASLDDAAVVILSASGKTSMSFAYALRHNRPKQHQPKLVIGIGSAATQSMTQKSGFHDHAVLYSDAEKAKDIIAQASPRRVVLVDFGARDGTLDTWKETLSSMSTPFLFIAVGTEVKPQTKEEAAARWQKLGQDIIVNASHLREKGIEIGGDSYMDELESAFDEFKKKGAVPGSTLQWGSGMEEWDAGWEKLCRDEIPPTVSLVYKV</sequence>
<organism evidence="1 2">
    <name type="scientific">Polyplosphaeria fusca</name>
    <dbReference type="NCBI Taxonomy" id="682080"/>
    <lineage>
        <taxon>Eukaryota</taxon>
        <taxon>Fungi</taxon>
        <taxon>Dikarya</taxon>
        <taxon>Ascomycota</taxon>
        <taxon>Pezizomycotina</taxon>
        <taxon>Dothideomycetes</taxon>
        <taxon>Pleosporomycetidae</taxon>
        <taxon>Pleosporales</taxon>
        <taxon>Tetraplosphaeriaceae</taxon>
        <taxon>Polyplosphaeria</taxon>
    </lineage>
</organism>
<protein>
    <submittedName>
        <fullName evidence="1">Uncharacterized protein</fullName>
    </submittedName>
</protein>
<evidence type="ECO:0000313" key="1">
    <source>
        <dbReference type="EMBL" id="KAF2737986.1"/>
    </source>
</evidence>
<gene>
    <name evidence="1" type="ORF">EJ04DRAFT_509942</name>
</gene>
<dbReference type="AlphaFoldDB" id="A0A9P4V602"/>
<keyword evidence="2" id="KW-1185">Reference proteome</keyword>
<dbReference type="EMBL" id="ML996112">
    <property type="protein sequence ID" value="KAF2737986.1"/>
    <property type="molecule type" value="Genomic_DNA"/>
</dbReference>
<name>A0A9P4V602_9PLEO</name>
<reference evidence="1" key="1">
    <citation type="journal article" date="2020" name="Stud. Mycol.">
        <title>101 Dothideomycetes genomes: a test case for predicting lifestyles and emergence of pathogens.</title>
        <authorList>
            <person name="Haridas S."/>
            <person name="Albert R."/>
            <person name="Binder M."/>
            <person name="Bloem J."/>
            <person name="Labutti K."/>
            <person name="Salamov A."/>
            <person name="Andreopoulos B."/>
            <person name="Baker S."/>
            <person name="Barry K."/>
            <person name="Bills G."/>
            <person name="Bluhm B."/>
            <person name="Cannon C."/>
            <person name="Castanera R."/>
            <person name="Culley D."/>
            <person name="Daum C."/>
            <person name="Ezra D."/>
            <person name="Gonzalez J."/>
            <person name="Henrissat B."/>
            <person name="Kuo A."/>
            <person name="Liang C."/>
            <person name="Lipzen A."/>
            <person name="Lutzoni F."/>
            <person name="Magnuson J."/>
            <person name="Mondo S."/>
            <person name="Nolan M."/>
            <person name="Ohm R."/>
            <person name="Pangilinan J."/>
            <person name="Park H.-J."/>
            <person name="Ramirez L."/>
            <person name="Alfaro M."/>
            <person name="Sun H."/>
            <person name="Tritt A."/>
            <person name="Yoshinaga Y."/>
            <person name="Zwiers L.-H."/>
            <person name="Turgeon B."/>
            <person name="Goodwin S."/>
            <person name="Spatafora J."/>
            <person name="Crous P."/>
            <person name="Grigoriev I."/>
        </authorList>
    </citation>
    <scope>NUCLEOTIDE SEQUENCE</scope>
    <source>
        <strain evidence="1">CBS 125425</strain>
    </source>
</reference>
<evidence type="ECO:0000313" key="2">
    <source>
        <dbReference type="Proteomes" id="UP000799444"/>
    </source>
</evidence>